<feature type="region of interest" description="Disordered" evidence="7">
    <location>
        <begin position="194"/>
        <end position="222"/>
    </location>
</feature>
<dbReference type="GO" id="GO:0007091">
    <property type="term" value="P:metaphase/anaphase transition of mitotic cell cycle"/>
    <property type="evidence" value="ECO:0007669"/>
    <property type="project" value="TreeGrafter"/>
</dbReference>
<dbReference type="InterPro" id="IPR019734">
    <property type="entry name" value="TPR_rpt"/>
</dbReference>
<dbReference type="SUPFAM" id="SSF81901">
    <property type="entry name" value="HCP-like"/>
    <property type="match status" value="1"/>
</dbReference>
<feature type="repeat" description="TPR" evidence="6">
    <location>
        <begin position="618"/>
        <end position="651"/>
    </location>
</feature>
<dbReference type="OrthoDB" id="329563at2759"/>
<evidence type="ECO:0000313" key="9">
    <source>
        <dbReference type="Proteomes" id="UP000606974"/>
    </source>
</evidence>
<organism evidence="8 9">
    <name type="scientific">Endocarpon pusillum</name>
    <dbReference type="NCBI Taxonomy" id="364733"/>
    <lineage>
        <taxon>Eukaryota</taxon>
        <taxon>Fungi</taxon>
        <taxon>Dikarya</taxon>
        <taxon>Ascomycota</taxon>
        <taxon>Pezizomycotina</taxon>
        <taxon>Eurotiomycetes</taxon>
        <taxon>Chaetothyriomycetidae</taxon>
        <taxon>Verrucariales</taxon>
        <taxon>Verrucariaceae</taxon>
        <taxon>Endocarpon</taxon>
    </lineage>
</organism>
<feature type="compositionally biased region" description="Polar residues" evidence="7">
    <location>
        <begin position="337"/>
        <end position="348"/>
    </location>
</feature>
<dbReference type="PROSITE" id="PS50005">
    <property type="entry name" value="TPR"/>
    <property type="match status" value="6"/>
</dbReference>
<feature type="repeat" description="TPR" evidence="6">
    <location>
        <begin position="584"/>
        <end position="617"/>
    </location>
</feature>
<evidence type="ECO:0000256" key="5">
    <source>
        <dbReference type="ARBA" id="ARBA00038210"/>
    </source>
</evidence>
<dbReference type="AlphaFoldDB" id="A0A8H7A8V9"/>
<comment type="similarity">
    <text evidence="5">Belongs to the APC3/CDC27 family.</text>
</comment>
<dbReference type="GO" id="GO:0016567">
    <property type="term" value="P:protein ubiquitination"/>
    <property type="evidence" value="ECO:0007669"/>
    <property type="project" value="TreeGrafter"/>
</dbReference>
<keyword evidence="3 6" id="KW-0802">TPR repeat</keyword>
<reference evidence="8" key="1">
    <citation type="submission" date="2020-02" db="EMBL/GenBank/DDBJ databases">
        <authorList>
            <person name="Palmer J.M."/>
        </authorList>
    </citation>
    <scope>NUCLEOTIDE SEQUENCE</scope>
    <source>
        <strain evidence="8">EPUS1.4</strain>
        <tissue evidence="8">Thallus</tissue>
    </source>
</reference>
<sequence>MSPSTNPYIVSQLRSQIYYHLDNNLVRNALFLASRLASYEPRSPEAAYLLSLCQLQSGQIKGAWETTRVHASRAIHLGCCYIYGQASLELGRYVEGITALERARPLWLNKNSWNQHSESKRQHLPDAAAVYTLQGKLFQAHKDMGKAVDCWVEALKLNPFMWDAFLGLCESGANINIPNIYKMTPEMISSMKLTSQNEKDLAAPSSAPLQSQPTNNPIPDPFLSSNLRANGISGYGSSALWEKLNGSAAISGVNISADDEGPLTATDEDNLQSRPTWEPPSAPARKQRSAQELVDYASAPPPRLGTNNIKSRTRSKVGSEDAVLTVPDPPPAAPTKRTVSGQVATSHNGAPEGTRRSRRLLNTVQPTTTGGSKISSLASSFGLREGRDIKKAKAPAKGRTATTSTVGRVVSGNRNRADIMEVDRPPQKPPMTSQFNKDYDGLQSLLDLFSRMANGYFCLSRYDCHNAIQIFNSLPTQHRESPFILACIGRAYFEQTSYADAEKFFIRVKQNSGSVLEDMEVYSTVLWHMKNEVELAYLAHELMETDRLSPQAWCAVGNSFSLQREHEQALKCFKRATQLDSGFAYGFTLQGHEFIANEEHDKALDAYRSGVHADPRHYNAWYGLGRVYEKMGKYDIAEQHYRTAARINPTNAVLVCCIGTVLEKNKNYEAALAQYSKACTLSPTSAVPRFRKAKVLVHLQQPKMALVELQILKDVAPDEANVFFLLGKLYKMLRMRADAVRCFTAALNLDPKAAQYIKDAMESLDDDEEEEEDDEGDMT</sequence>
<dbReference type="Proteomes" id="UP000606974">
    <property type="component" value="Unassembled WGS sequence"/>
</dbReference>
<feature type="compositionally biased region" description="Polar residues" evidence="7">
    <location>
        <begin position="207"/>
        <end position="222"/>
    </location>
</feature>
<dbReference type="Pfam" id="PF13181">
    <property type="entry name" value="TPR_8"/>
    <property type="match status" value="2"/>
</dbReference>
<comment type="subcellular location">
    <subcellularLocation>
        <location evidence="1">Nucleus</location>
    </subcellularLocation>
</comment>
<feature type="repeat" description="TPR" evidence="6">
    <location>
        <begin position="128"/>
        <end position="161"/>
    </location>
</feature>
<feature type="region of interest" description="Disordered" evidence="7">
    <location>
        <begin position="760"/>
        <end position="779"/>
    </location>
</feature>
<evidence type="ECO:0008006" key="10">
    <source>
        <dbReference type="Google" id="ProtNLM"/>
    </source>
</evidence>
<dbReference type="PANTHER" id="PTHR12558:SF13">
    <property type="entry name" value="CELL DIVISION CYCLE PROTEIN 27 HOMOLOG"/>
    <property type="match status" value="1"/>
</dbReference>
<feature type="region of interest" description="Disordered" evidence="7">
    <location>
        <begin position="254"/>
        <end position="354"/>
    </location>
</feature>
<evidence type="ECO:0000256" key="1">
    <source>
        <dbReference type="ARBA" id="ARBA00004123"/>
    </source>
</evidence>
<dbReference type="Pfam" id="PF13432">
    <property type="entry name" value="TPR_16"/>
    <property type="match status" value="1"/>
</dbReference>
<evidence type="ECO:0000256" key="6">
    <source>
        <dbReference type="PROSITE-ProRule" id="PRU00339"/>
    </source>
</evidence>
<evidence type="ECO:0000313" key="8">
    <source>
        <dbReference type="EMBL" id="KAF7504765.1"/>
    </source>
</evidence>
<dbReference type="GO" id="GO:0051301">
    <property type="term" value="P:cell division"/>
    <property type="evidence" value="ECO:0007669"/>
    <property type="project" value="TreeGrafter"/>
</dbReference>
<evidence type="ECO:0000256" key="4">
    <source>
        <dbReference type="ARBA" id="ARBA00023242"/>
    </source>
</evidence>
<feature type="repeat" description="TPR" evidence="6">
    <location>
        <begin position="652"/>
        <end position="685"/>
    </location>
</feature>
<dbReference type="PANTHER" id="PTHR12558">
    <property type="entry name" value="CELL DIVISION CYCLE 16,23,27"/>
    <property type="match status" value="1"/>
</dbReference>
<feature type="compositionally biased region" description="Acidic residues" evidence="7">
    <location>
        <begin position="257"/>
        <end position="270"/>
    </location>
</feature>
<evidence type="ECO:0000256" key="7">
    <source>
        <dbReference type="SAM" id="MobiDB-lite"/>
    </source>
</evidence>
<accession>A0A8H7A8V9</accession>
<dbReference type="InterPro" id="IPR011990">
    <property type="entry name" value="TPR-like_helical_dom_sf"/>
</dbReference>
<dbReference type="Gene3D" id="1.25.40.10">
    <property type="entry name" value="Tetratricopeptide repeat domain"/>
    <property type="match status" value="4"/>
</dbReference>
<dbReference type="GO" id="GO:0031145">
    <property type="term" value="P:anaphase-promoting complex-dependent catabolic process"/>
    <property type="evidence" value="ECO:0007669"/>
    <property type="project" value="TreeGrafter"/>
</dbReference>
<feature type="repeat" description="TPR" evidence="6">
    <location>
        <begin position="720"/>
        <end position="753"/>
    </location>
</feature>
<keyword evidence="2" id="KW-0677">Repeat</keyword>
<gene>
    <name evidence="8" type="ORF">GJ744_001766</name>
</gene>
<dbReference type="PROSITE" id="PS50293">
    <property type="entry name" value="TPR_REGION"/>
    <property type="match status" value="1"/>
</dbReference>
<dbReference type="SMART" id="SM00028">
    <property type="entry name" value="TPR"/>
    <property type="match status" value="7"/>
</dbReference>
<feature type="compositionally biased region" description="Acidic residues" evidence="7">
    <location>
        <begin position="762"/>
        <end position="779"/>
    </location>
</feature>
<keyword evidence="9" id="KW-1185">Reference proteome</keyword>
<proteinExistence type="inferred from homology"/>
<keyword evidence="4" id="KW-0539">Nucleus</keyword>
<dbReference type="EMBL" id="JAACFV010000128">
    <property type="protein sequence ID" value="KAF7504765.1"/>
    <property type="molecule type" value="Genomic_DNA"/>
</dbReference>
<dbReference type="SUPFAM" id="SSF48452">
    <property type="entry name" value="TPR-like"/>
    <property type="match status" value="2"/>
</dbReference>
<dbReference type="FunFam" id="1.25.40.10:FF:000018">
    <property type="entry name" value="Cell division cycle protein 27 homolog B"/>
    <property type="match status" value="1"/>
</dbReference>
<evidence type="ECO:0000256" key="3">
    <source>
        <dbReference type="ARBA" id="ARBA00022803"/>
    </source>
</evidence>
<dbReference type="GO" id="GO:0005680">
    <property type="term" value="C:anaphase-promoting complex"/>
    <property type="evidence" value="ECO:0007669"/>
    <property type="project" value="UniProtKB-ARBA"/>
</dbReference>
<evidence type="ECO:0000256" key="2">
    <source>
        <dbReference type="ARBA" id="ARBA00022737"/>
    </source>
</evidence>
<protein>
    <recommendedName>
        <fullName evidence="10">Protein bimA</fullName>
    </recommendedName>
</protein>
<feature type="repeat" description="TPR" evidence="6">
    <location>
        <begin position="550"/>
        <end position="583"/>
    </location>
</feature>
<dbReference type="Pfam" id="PF12895">
    <property type="entry name" value="ANAPC3"/>
    <property type="match status" value="1"/>
</dbReference>
<name>A0A8H7A8V9_9EURO</name>
<comment type="caution">
    <text evidence="8">The sequence shown here is derived from an EMBL/GenBank/DDBJ whole genome shotgun (WGS) entry which is preliminary data.</text>
</comment>
<dbReference type="GO" id="GO:0005737">
    <property type="term" value="C:cytoplasm"/>
    <property type="evidence" value="ECO:0007669"/>
    <property type="project" value="TreeGrafter"/>
</dbReference>